<proteinExistence type="predicted"/>
<gene>
    <name evidence="2" type="ORF">Nstercoris_01272</name>
</gene>
<dbReference type="AlphaFoldDB" id="A0A4Y1YMI4"/>
<name>A0A4Y1YMI4_9PROT</name>
<evidence type="ECO:0000313" key="2">
    <source>
        <dbReference type="EMBL" id="BBL35018.1"/>
    </source>
</evidence>
<dbReference type="EMBL" id="AP019755">
    <property type="protein sequence ID" value="BBL35018.1"/>
    <property type="molecule type" value="Genomic_DNA"/>
</dbReference>
<keyword evidence="1" id="KW-0472">Membrane</keyword>
<dbReference type="KEGG" id="nst:Nstercoris_01272"/>
<protein>
    <submittedName>
        <fullName evidence="2">Uncharacterized protein</fullName>
    </submittedName>
</protein>
<evidence type="ECO:0000313" key="3">
    <source>
        <dbReference type="Proteomes" id="UP000316473"/>
    </source>
</evidence>
<sequence length="178" mass="20636">MRSLKLYFPYRNQHISLVDYTLLLIGVALLLFVAYQFKQITTDIHTWEVREARFLQQQKAKRQPRTPVTHVDKVTQPEVKQVNAVLRQLDLPWEQLFDALEAADNPDIALLSLQPNVSGKTVRLTGEARDLVAVVEYVQALELELVLKHAHLVSYKTRQDHPYHPIVFSVSATWQELR</sequence>
<keyword evidence="1" id="KW-0812">Transmembrane</keyword>
<keyword evidence="1" id="KW-1133">Transmembrane helix</keyword>
<keyword evidence="3" id="KW-1185">Reference proteome</keyword>
<feature type="transmembrane region" description="Helical" evidence="1">
    <location>
        <begin position="20"/>
        <end position="37"/>
    </location>
</feature>
<evidence type="ECO:0000256" key="1">
    <source>
        <dbReference type="SAM" id="Phobius"/>
    </source>
</evidence>
<accession>A0A4Y1YMI4</accession>
<reference evidence="2 3" key="1">
    <citation type="submission" date="2019-06" db="EMBL/GenBank/DDBJ databases">
        <title>Nitrosomonas stercoris KYUHI-S whole genome shotgun sequence.</title>
        <authorList>
            <person name="Nakagawa T."/>
            <person name="Tsuchiya Y."/>
            <person name="Takahashi R."/>
        </authorList>
    </citation>
    <scope>NUCLEOTIDE SEQUENCE [LARGE SCALE GENOMIC DNA]</scope>
    <source>
        <strain evidence="2 3">KYUHI-S</strain>
    </source>
</reference>
<dbReference type="Proteomes" id="UP000316473">
    <property type="component" value="Chromosome"/>
</dbReference>
<organism evidence="2 3">
    <name type="scientific">Nitrosomonas stercoris</name>
    <dbReference type="NCBI Taxonomy" id="1444684"/>
    <lineage>
        <taxon>Bacteria</taxon>
        <taxon>Pseudomonadati</taxon>
        <taxon>Pseudomonadota</taxon>
        <taxon>Betaproteobacteria</taxon>
        <taxon>Nitrosomonadales</taxon>
        <taxon>Nitrosomonadaceae</taxon>
        <taxon>Nitrosomonas</taxon>
    </lineage>
</organism>